<evidence type="ECO:0000256" key="2">
    <source>
        <dbReference type="ARBA" id="ARBA00012295"/>
    </source>
</evidence>
<dbReference type="STRING" id="695850.A0A067C7W8"/>
<dbReference type="InterPro" id="IPR020628">
    <property type="entry name" value="Formate_THF_ligase_CS"/>
</dbReference>
<dbReference type="EC" id="6.3.4.3" evidence="2"/>
<evidence type="ECO:0000256" key="3">
    <source>
        <dbReference type="ARBA" id="ARBA00022563"/>
    </source>
</evidence>
<dbReference type="OrthoDB" id="5126881at2759"/>
<protein>
    <recommendedName>
        <fullName evidence="2">formate--tetrahydrofolate ligase</fullName>
        <ecNumber evidence="2">6.3.4.3</ecNumber>
    </recommendedName>
</protein>
<evidence type="ECO:0000256" key="6">
    <source>
        <dbReference type="ARBA" id="ARBA00022840"/>
    </source>
</evidence>
<accession>A0A067C7W8</accession>
<dbReference type="Gene3D" id="1.10.8.770">
    <property type="match status" value="1"/>
</dbReference>
<keyword evidence="6" id="KW-0067">ATP-binding</keyword>
<proteinExistence type="predicted"/>
<comment type="pathway">
    <text evidence="1">One-carbon metabolism; tetrahydrofolate interconversion.</text>
</comment>
<keyword evidence="3" id="KW-0554">One-carbon metabolism</keyword>
<dbReference type="RefSeq" id="XP_012202507.1">
    <property type="nucleotide sequence ID" value="XM_012347117.1"/>
</dbReference>
<gene>
    <name evidence="7" type="ORF">SPRG_08153</name>
</gene>
<dbReference type="VEuPathDB" id="FungiDB:SPRG_08153"/>
<dbReference type="GO" id="GO:0035999">
    <property type="term" value="P:tetrahydrofolate interconversion"/>
    <property type="evidence" value="ECO:0007669"/>
    <property type="project" value="UniProtKB-UniPathway"/>
</dbReference>
<organism evidence="7 8">
    <name type="scientific">Saprolegnia parasitica (strain CBS 223.65)</name>
    <dbReference type="NCBI Taxonomy" id="695850"/>
    <lineage>
        <taxon>Eukaryota</taxon>
        <taxon>Sar</taxon>
        <taxon>Stramenopiles</taxon>
        <taxon>Oomycota</taxon>
        <taxon>Saprolegniomycetes</taxon>
        <taxon>Saprolegniales</taxon>
        <taxon>Saprolegniaceae</taxon>
        <taxon>Saprolegnia</taxon>
    </lineage>
</organism>
<dbReference type="KEGG" id="spar:SPRG_08153"/>
<dbReference type="Proteomes" id="UP000030745">
    <property type="component" value="Unassembled WGS sequence"/>
</dbReference>
<dbReference type="PROSITE" id="PS00722">
    <property type="entry name" value="FTHFS_2"/>
    <property type="match status" value="1"/>
</dbReference>
<dbReference type="GO" id="GO:0004329">
    <property type="term" value="F:formate-tetrahydrofolate ligase activity"/>
    <property type="evidence" value="ECO:0007669"/>
    <property type="project" value="UniProtKB-EC"/>
</dbReference>
<name>A0A067C7W8_SAPPC</name>
<dbReference type="InterPro" id="IPR000559">
    <property type="entry name" value="Formate_THF_ligase"/>
</dbReference>
<dbReference type="Gene3D" id="3.40.50.300">
    <property type="entry name" value="P-loop containing nucleotide triphosphate hydrolases"/>
    <property type="match status" value="1"/>
</dbReference>
<reference evidence="7 8" key="1">
    <citation type="journal article" date="2013" name="PLoS Genet.">
        <title>Distinctive expansion of potential virulence genes in the genome of the oomycete fish pathogen Saprolegnia parasitica.</title>
        <authorList>
            <person name="Jiang R.H."/>
            <person name="de Bruijn I."/>
            <person name="Haas B.J."/>
            <person name="Belmonte R."/>
            <person name="Lobach L."/>
            <person name="Christie J."/>
            <person name="van den Ackerveken G."/>
            <person name="Bottin A."/>
            <person name="Bulone V."/>
            <person name="Diaz-Moreno S.M."/>
            <person name="Dumas B."/>
            <person name="Fan L."/>
            <person name="Gaulin E."/>
            <person name="Govers F."/>
            <person name="Grenville-Briggs L.J."/>
            <person name="Horner N.R."/>
            <person name="Levin J.Z."/>
            <person name="Mammella M."/>
            <person name="Meijer H.J."/>
            <person name="Morris P."/>
            <person name="Nusbaum C."/>
            <person name="Oome S."/>
            <person name="Phillips A.J."/>
            <person name="van Rooyen D."/>
            <person name="Rzeszutek E."/>
            <person name="Saraiva M."/>
            <person name="Secombes C.J."/>
            <person name="Seidl M.F."/>
            <person name="Snel B."/>
            <person name="Stassen J.H."/>
            <person name="Sykes S."/>
            <person name="Tripathy S."/>
            <person name="van den Berg H."/>
            <person name="Vega-Arreguin J.C."/>
            <person name="Wawra S."/>
            <person name="Young S.K."/>
            <person name="Zeng Q."/>
            <person name="Dieguez-Uribeondo J."/>
            <person name="Russ C."/>
            <person name="Tyler B.M."/>
            <person name="van West P."/>
        </authorList>
    </citation>
    <scope>NUCLEOTIDE SEQUENCE [LARGE SCALE GENOMIC DNA]</scope>
    <source>
        <strain evidence="7 8">CBS 223.65</strain>
    </source>
</reference>
<dbReference type="GO" id="GO:0005524">
    <property type="term" value="F:ATP binding"/>
    <property type="evidence" value="ECO:0007669"/>
    <property type="project" value="UniProtKB-KW"/>
</dbReference>
<keyword evidence="5" id="KW-0547">Nucleotide-binding</keyword>
<keyword evidence="4" id="KW-0436">Ligase</keyword>
<keyword evidence="8" id="KW-1185">Reference proteome</keyword>
<evidence type="ECO:0000313" key="7">
    <source>
        <dbReference type="EMBL" id="KDO26864.1"/>
    </source>
</evidence>
<dbReference type="UniPathway" id="UPA00193"/>
<sequence length="299" mass="32237">MSLAVAALRNPHNDIYQALFNRLCPPKTDSTRVSAPAMLRRLRKLGIDKTNPSELTEDEISRVARLDIDPATRTWNRVLNSCDRFLCGIATGKAPTDERETGLTLRYMAVASELMAVLALATSLDDKCERLGRMVVGMRRKGDPVTADDLMSATPVLVHTGPFANSAHGNSSIIADQIALKLVGFFDIKCRSLGLRPQCVVLVATVRALKTHGGGPTITAGNPVQAVLVDDPHAWYLRGLAACARGRGVNANVSLTSIFVASTRRLIASDTSHCTRAKLWTTDFRGVSETDAATDQAQG</sequence>
<evidence type="ECO:0000256" key="4">
    <source>
        <dbReference type="ARBA" id="ARBA00022598"/>
    </source>
</evidence>
<dbReference type="AlphaFoldDB" id="A0A067C7W8"/>
<dbReference type="EMBL" id="KK583221">
    <property type="protein sequence ID" value="KDO26864.1"/>
    <property type="molecule type" value="Genomic_DNA"/>
</dbReference>
<dbReference type="InterPro" id="IPR027417">
    <property type="entry name" value="P-loop_NTPase"/>
</dbReference>
<dbReference type="Pfam" id="PF01268">
    <property type="entry name" value="FTHFS"/>
    <property type="match status" value="2"/>
</dbReference>
<evidence type="ECO:0000256" key="1">
    <source>
        <dbReference type="ARBA" id="ARBA00004777"/>
    </source>
</evidence>
<evidence type="ECO:0000313" key="8">
    <source>
        <dbReference type="Proteomes" id="UP000030745"/>
    </source>
</evidence>
<evidence type="ECO:0000256" key="5">
    <source>
        <dbReference type="ARBA" id="ARBA00022741"/>
    </source>
</evidence>
<dbReference type="SUPFAM" id="SSF52540">
    <property type="entry name" value="P-loop containing nucleoside triphosphate hydrolases"/>
    <property type="match status" value="1"/>
</dbReference>
<dbReference type="GeneID" id="24130386"/>